<dbReference type="PANTHER" id="PTHR33993">
    <property type="entry name" value="GLYOXALASE-RELATED"/>
    <property type="match status" value="1"/>
</dbReference>
<protein>
    <submittedName>
        <fullName evidence="1">VOC family protein</fullName>
    </submittedName>
</protein>
<dbReference type="Pfam" id="PF00903">
    <property type="entry name" value="Glyoxalase"/>
    <property type="match status" value="1"/>
</dbReference>
<dbReference type="AlphaFoldDB" id="A0A126YBH4"/>
<dbReference type="Gene3D" id="3.10.180.10">
    <property type="entry name" value="2,3-Dihydroxybiphenyl 1,2-Dioxygenase, domain 1"/>
    <property type="match status" value="2"/>
</dbReference>
<dbReference type="InterPro" id="IPR052164">
    <property type="entry name" value="Anthracycline_SecMetBiosynth"/>
</dbReference>
<dbReference type="CDD" id="cd07247">
    <property type="entry name" value="SgaA_N_like"/>
    <property type="match status" value="1"/>
</dbReference>
<name>A0A126YBH4_9ACTN</name>
<reference evidence="1 2" key="1">
    <citation type="submission" date="2017-12" db="EMBL/GenBank/DDBJ databases">
        <title>Population genomics insights into the ecological differentiation and adaptive evolution in streptomycetes.</title>
        <authorList>
            <person name="Li Y."/>
            <person name="Huang Y."/>
        </authorList>
    </citation>
    <scope>NUCLEOTIDE SEQUENCE [LARGE SCALE GENOMIC DNA]</scope>
    <source>
        <strain evidence="1 2">NBRC 100770</strain>
    </source>
</reference>
<dbReference type="InterPro" id="IPR041581">
    <property type="entry name" value="Glyoxalase_6"/>
</dbReference>
<sequence length="264" mass="28411">MTTAGTSRMEITGNALTGAPCWATLLTHDIAAARDFYGQVLGWEFEPSPMGEEWSTATAHGIPVASLGAVASSLPIAVDWLAYFAVADSNEAAGRVRERGGTVAIGPVDTPSGRATLAADPTGPTFGLWEGRMVDDWQHWRLHRPWWLVLESADPFAAALFYGAVLDWEYREGEDAVGYEDDEIVLRDHGHVAARLRPRDPQNPALHPRWNLIFPVPDVAEAARRAVELGAVRLAETTPVADEGAVLRDPDGAVFSLAPASAGH</sequence>
<dbReference type="KEGG" id="salb:XNR_5506"/>
<dbReference type="EMBL" id="PKLL01000028">
    <property type="protein sequence ID" value="RZE15892.1"/>
    <property type="molecule type" value="Genomic_DNA"/>
</dbReference>
<gene>
    <name evidence="1" type="ORF">C0Q92_28465</name>
</gene>
<accession>A0A126YBH4</accession>
<dbReference type="PROSITE" id="PS51819">
    <property type="entry name" value="VOC"/>
    <property type="match status" value="2"/>
</dbReference>
<comment type="caution">
    <text evidence="1">The sequence shown here is derived from an EMBL/GenBank/DDBJ whole genome shotgun (WGS) entry which is preliminary data.</text>
</comment>
<dbReference type="RefSeq" id="WP_015508213.1">
    <property type="nucleotide sequence ID" value="NC_020990.1"/>
</dbReference>
<dbReference type="Proteomes" id="UP000292693">
    <property type="component" value="Unassembled WGS sequence"/>
</dbReference>
<proteinExistence type="predicted"/>
<evidence type="ECO:0000313" key="2">
    <source>
        <dbReference type="Proteomes" id="UP000292693"/>
    </source>
</evidence>
<dbReference type="InterPro" id="IPR029068">
    <property type="entry name" value="Glyas_Bleomycin-R_OHBP_Dase"/>
</dbReference>
<accession>A0A0X3WVB7</accession>
<evidence type="ECO:0000313" key="1">
    <source>
        <dbReference type="EMBL" id="RZE15892.1"/>
    </source>
</evidence>
<dbReference type="PANTHER" id="PTHR33993:SF10">
    <property type="entry name" value="CONSERVED PROTEIN"/>
    <property type="match status" value="1"/>
</dbReference>
<organism evidence="1 2">
    <name type="scientific">Streptomyces albidoflavus</name>
    <dbReference type="NCBI Taxonomy" id="1886"/>
    <lineage>
        <taxon>Bacteria</taxon>
        <taxon>Bacillati</taxon>
        <taxon>Actinomycetota</taxon>
        <taxon>Actinomycetes</taxon>
        <taxon>Kitasatosporales</taxon>
        <taxon>Streptomycetaceae</taxon>
        <taxon>Streptomyces</taxon>
        <taxon>Streptomyces albidoflavus group</taxon>
    </lineage>
</organism>
<dbReference type="Pfam" id="PF18029">
    <property type="entry name" value="Glyoxalase_6"/>
    <property type="match status" value="1"/>
</dbReference>
<dbReference type="GeneID" id="97271320"/>
<dbReference type="SUPFAM" id="SSF54593">
    <property type="entry name" value="Glyoxalase/Bleomycin resistance protein/Dihydroxybiphenyl dioxygenase"/>
    <property type="match status" value="2"/>
</dbReference>
<dbReference type="InterPro" id="IPR037523">
    <property type="entry name" value="VOC_core"/>
</dbReference>
<dbReference type="InterPro" id="IPR004360">
    <property type="entry name" value="Glyas_Fos-R_dOase_dom"/>
</dbReference>